<feature type="domain" description="HTH cro/C1-type" evidence="1">
    <location>
        <begin position="8"/>
        <end position="63"/>
    </location>
</feature>
<dbReference type="EMBL" id="DXGF01000191">
    <property type="protein sequence ID" value="HIW84812.1"/>
    <property type="molecule type" value="Genomic_DNA"/>
</dbReference>
<gene>
    <name evidence="2" type="ORF">H9873_10925</name>
</gene>
<evidence type="ECO:0000313" key="3">
    <source>
        <dbReference type="Proteomes" id="UP000824263"/>
    </source>
</evidence>
<dbReference type="GO" id="GO:0003677">
    <property type="term" value="F:DNA binding"/>
    <property type="evidence" value="ECO:0007669"/>
    <property type="project" value="InterPro"/>
</dbReference>
<reference evidence="2" key="1">
    <citation type="journal article" date="2021" name="PeerJ">
        <title>Extensive microbial diversity within the chicken gut microbiome revealed by metagenomics and culture.</title>
        <authorList>
            <person name="Gilroy R."/>
            <person name="Ravi A."/>
            <person name="Getino M."/>
            <person name="Pursley I."/>
            <person name="Horton D.L."/>
            <person name="Alikhan N.F."/>
            <person name="Baker D."/>
            <person name="Gharbi K."/>
            <person name="Hall N."/>
            <person name="Watson M."/>
            <person name="Adriaenssens E.M."/>
            <person name="Foster-Nyarko E."/>
            <person name="Jarju S."/>
            <person name="Secka A."/>
            <person name="Antonio M."/>
            <person name="Oren A."/>
            <person name="Chaudhuri R.R."/>
            <person name="La Ragione R."/>
            <person name="Hildebrand F."/>
            <person name="Pallen M.J."/>
        </authorList>
    </citation>
    <scope>NUCLEOTIDE SEQUENCE</scope>
    <source>
        <strain evidence="2">ChiSxjej1B13-11762</strain>
    </source>
</reference>
<protein>
    <submittedName>
        <fullName evidence="2">Helix-turn-helix transcriptional regulator</fullName>
    </submittedName>
</protein>
<dbReference type="Proteomes" id="UP000824263">
    <property type="component" value="Unassembled WGS sequence"/>
</dbReference>
<dbReference type="InterPro" id="IPR010982">
    <property type="entry name" value="Lambda_DNA-bd_dom_sf"/>
</dbReference>
<dbReference type="SMART" id="SM00530">
    <property type="entry name" value="HTH_XRE"/>
    <property type="match status" value="1"/>
</dbReference>
<comment type="caution">
    <text evidence="2">The sequence shown here is derived from an EMBL/GenBank/DDBJ whole genome shotgun (WGS) entry which is preliminary data.</text>
</comment>
<dbReference type="AlphaFoldDB" id="A0A9D1RC29"/>
<accession>A0A9D1RC29</accession>
<dbReference type="Pfam" id="PF13443">
    <property type="entry name" value="HTH_26"/>
    <property type="match status" value="1"/>
</dbReference>
<evidence type="ECO:0000259" key="1">
    <source>
        <dbReference type="PROSITE" id="PS50943"/>
    </source>
</evidence>
<dbReference type="PROSITE" id="PS50943">
    <property type="entry name" value="HTH_CROC1"/>
    <property type="match status" value="1"/>
</dbReference>
<dbReference type="InterPro" id="IPR001387">
    <property type="entry name" value="Cro/C1-type_HTH"/>
</dbReference>
<sequence>MSKIRIDLERVLAEKGVSKTQLCYACRLQRTQLNNYCKNKVVRIDLNTLAKICDFLDCDVNEILRLEKGD</sequence>
<evidence type="ECO:0000313" key="2">
    <source>
        <dbReference type="EMBL" id="HIW84812.1"/>
    </source>
</evidence>
<name>A0A9D1RC29_9FIRM</name>
<dbReference type="Gene3D" id="1.10.260.40">
    <property type="entry name" value="lambda repressor-like DNA-binding domains"/>
    <property type="match status" value="1"/>
</dbReference>
<organism evidence="2 3">
    <name type="scientific">Candidatus Dorea gallistercoris</name>
    <dbReference type="NCBI Taxonomy" id="2838542"/>
    <lineage>
        <taxon>Bacteria</taxon>
        <taxon>Bacillati</taxon>
        <taxon>Bacillota</taxon>
        <taxon>Clostridia</taxon>
        <taxon>Lachnospirales</taxon>
        <taxon>Lachnospiraceae</taxon>
        <taxon>Dorea</taxon>
    </lineage>
</organism>
<dbReference type="SUPFAM" id="SSF47413">
    <property type="entry name" value="lambda repressor-like DNA-binding domains"/>
    <property type="match status" value="1"/>
</dbReference>
<proteinExistence type="predicted"/>
<reference evidence="2" key="2">
    <citation type="submission" date="2021-04" db="EMBL/GenBank/DDBJ databases">
        <authorList>
            <person name="Gilroy R."/>
        </authorList>
    </citation>
    <scope>NUCLEOTIDE SEQUENCE</scope>
    <source>
        <strain evidence="2">ChiSxjej1B13-11762</strain>
    </source>
</reference>